<evidence type="ECO:0000259" key="1">
    <source>
        <dbReference type="Pfam" id="PF13569"/>
    </source>
</evidence>
<feature type="domain" description="DUF4132" evidence="1">
    <location>
        <begin position="440"/>
        <end position="617"/>
    </location>
</feature>
<evidence type="ECO:0000313" key="3">
    <source>
        <dbReference type="EMBL" id="AXR06081.1"/>
    </source>
</evidence>
<dbReference type="OrthoDB" id="9763697at2"/>
<dbReference type="AlphaFoldDB" id="A0A346NKM4"/>
<accession>A0A346NKM4</accession>
<dbReference type="Pfam" id="PF13569">
    <property type="entry name" value="DUF4132"/>
    <property type="match status" value="1"/>
</dbReference>
<organism evidence="3 4">
    <name type="scientific">Salinimonas sediminis</name>
    <dbReference type="NCBI Taxonomy" id="2303538"/>
    <lineage>
        <taxon>Bacteria</taxon>
        <taxon>Pseudomonadati</taxon>
        <taxon>Pseudomonadota</taxon>
        <taxon>Gammaproteobacteria</taxon>
        <taxon>Alteromonadales</taxon>
        <taxon>Alteromonadaceae</taxon>
        <taxon>Alteromonas/Salinimonas group</taxon>
        <taxon>Salinimonas</taxon>
    </lineage>
</organism>
<feature type="domain" description="DUF7737" evidence="2">
    <location>
        <begin position="742"/>
        <end position="846"/>
    </location>
</feature>
<dbReference type="RefSeq" id="WP_117316078.1">
    <property type="nucleotide sequence ID" value="NZ_CP031769.1"/>
</dbReference>
<name>A0A346NKM4_9ALTE</name>
<keyword evidence="4" id="KW-1185">Reference proteome</keyword>
<proteinExistence type="predicted"/>
<dbReference type="InterPro" id="IPR056639">
    <property type="entry name" value="DUF7737"/>
</dbReference>
<dbReference type="KEGG" id="salm:D0Y50_06660"/>
<evidence type="ECO:0000313" key="4">
    <source>
        <dbReference type="Proteomes" id="UP000262073"/>
    </source>
</evidence>
<dbReference type="InterPro" id="IPR025406">
    <property type="entry name" value="DUF4132"/>
</dbReference>
<reference evidence="3 4" key="1">
    <citation type="submission" date="2018-08" db="EMBL/GenBank/DDBJ databases">
        <title>Salinimonas sediminis sp. nov., a piezophilic bacterium isolated from a deep-sea sediment sample from the New Britain Trench.</title>
        <authorList>
            <person name="Cao J."/>
        </authorList>
    </citation>
    <scope>NUCLEOTIDE SEQUENCE [LARGE SCALE GENOMIC DNA]</scope>
    <source>
        <strain evidence="3 4">N102</strain>
    </source>
</reference>
<dbReference type="EMBL" id="CP031769">
    <property type="protein sequence ID" value="AXR06081.1"/>
    <property type="molecule type" value="Genomic_DNA"/>
</dbReference>
<evidence type="ECO:0000259" key="2">
    <source>
        <dbReference type="Pfam" id="PF24879"/>
    </source>
</evidence>
<dbReference type="Proteomes" id="UP000262073">
    <property type="component" value="Chromosome"/>
</dbReference>
<protein>
    <submittedName>
        <fullName evidence="3">DUF4132 domain-containing protein</fullName>
    </submittedName>
</protein>
<dbReference type="Pfam" id="PF24879">
    <property type="entry name" value="DUF7737"/>
    <property type="match status" value="1"/>
</dbReference>
<gene>
    <name evidence="3" type="ORF">D0Y50_06660</name>
</gene>
<sequence length="849" mass="96271">MIGNFLKSFGLNSFTKQESQFDDLLLSIEQYALSTEKYICAGQELSFANSSDYQQLKKLNSADKLEVLHVLVQKISSTEFFDDLGFKSYLVDIHLLSKLLRFRLQFPSGYSFLGLFNQLYKPNKCYALELTIPDRPFGHFVKQIESHVKLHGLDPTTSADINALISHPTLSQYTVQGIGKEYWGPDIGKAMNKLETLLFLHDKQLTPPYVLDGGALASILNKSLAELNFQEQNKWHVIFNHLSTASASKPNKSFMQAAELIIAQIGNDRYQAQVLEWITAIAKLKVPVEAGSAFIEQQYVDLLKGMLWTLSLYQDPKTLQAVDELVVVCFKKIIGKGAAAPSVGNAGIYVLAQADGVTGIKHLSKLKLNIRQNNTHKLIQKYIEKKATSVGMSTAQIEELSVPTFGLVNGKLNIDFAQYQLTIAISNVGKLETHWLTAKGRIQKTVPERVKNNDIFIEKLKVVRALCKQIKQTLSVQKNRLDRLYSENMQWTLSSFTKTYLEHGLLSQIANKIIWKVDDNPAMFVANTWQDVQGQTVEFSQDAKVQLWHPLYSDNSIVTAWQKQLAKMQIQQPFKQVYREVYHVTEPDISGQLSSNRLATHILKQHQLQTLAIAKGWSFKLLTAMGDRTGRGEVTKTFAEYNLTVKFFVNEPTTSGVAINESWIWQYVVTDDIQFFNENAECVNLKTVPAILISEVFRDMNFFVDVASIASEPLWTDDKAEKLQGYKDYWHLYSFGKLTNMAKSRKAMLENLLPHLTLSSHFAIEGNFLVIQGKMHSYKIHIGSAQILNKSNDQVLYFEPRKIALKFKRNTDSLLDMDSMSLAILSKAYALVDDDKIKFPSFLNQLSEF</sequence>